<keyword evidence="6 8" id="KW-0472">Membrane</keyword>
<evidence type="ECO:0000256" key="2">
    <source>
        <dbReference type="ARBA" id="ARBA00008017"/>
    </source>
</evidence>
<evidence type="ECO:0000259" key="9">
    <source>
        <dbReference type="Pfam" id="PF00924"/>
    </source>
</evidence>
<dbReference type="GO" id="GO:0008381">
    <property type="term" value="F:mechanosensitive monoatomic ion channel activity"/>
    <property type="evidence" value="ECO:0007669"/>
    <property type="project" value="InterPro"/>
</dbReference>
<feature type="transmembrane region" description="Helical" evidence="8">
    <location>
        <begin position="117"/>
        <end position="143"/>
    </location>
</feature>
<dbReference type="InterPro" id="IPR049142">
    <property type="entry name" value="MS_channel_1st"/>
</dbReference>
<organism evidence="11 12">
    <name type="scientific">Streptococcus macacae NCTC 11558</name>
    <dbReference type="NCBI Taxonomy" id="764298"/>
    <lineage>
        <taxon>Bacteria</taxon>
        <taxon>Bacillati</taxon>
        <taxon>Bacillota</taxon>
        <taxon>Bacilli</taxon>
        <taxon>Lactobacillales</taxon>
        <taxon>Streptococcaceae</taxon>
        <taxon>Streptococcus</taxon>
    </lineage>
</organism>
<dbReference type="STRING" id="764298.STRMA_1792"/>
<evidence type="ECO:0000313" key="12">
    <source>
        <dbReference type="Proteomes" id="UP000003573"/>
    </source>
</evidence>
<protein>
    <submittedName>
        <fullName evidence="11">Transporter, small conductance mechanosensitive ion channel MscS family protein</fullName>
    </submittedName>
</protein>
<keyword evidence="4 8" id="KW-0812">Transmembrane</keyword>
<reference evidence="11 12" key="1">
    <citation type="journal article" date="2014" name="Int. J. Syst. Evol. Microbiol.">
        <title>Phylogenomics and the dynamic genome evolution of the genus Streptococcus.</title>
        <authorList>
            <consortium name="The Broad Institute Genome Sequencing Platform"/>
            <person name="Richards V.P."/>
            <person name="Palmer S.R."/>
            <person name="Pavinski Bitar P.D."/>
            <person name="Qin X."/>
            <person name="Weinstock G.M."/>
            <person name="Highlander S.K."/>
            <person name="Town C.D."/>
            <person name="Burne R.A."/>
            <person name="Stanhope M.J."/>
        </authorList>
    </citation>
    <scope>NUCLEOTIDE SEQUENCE [LARGE SCALE GENOMIC DNA]</scope>
    <source>
        <strain evidence="11 12">NCTC 11558</strain>
    </source>
</reference>
<dbReference type="InterPro" id="IPR023408">
    <property type="entry name" value="MscS_beta-dom_sf"/>
</dbReference>
<feature type="domain" description="Mechanosensitive ion channel MscS" evidence="9">
    <location>
        <begin position="132"/>
        <end position="199"/>
    </location>
</feature>
<evidence type="ECO:0000256" key="8">
    <source>
        <dbReference type="SAM" id="Phobius"/>
    </source>
</evidence>
<evidence type="ECO:0000259" key="10">
    <source>
        <dbReference type="Pfam" id="PF21088"/>
    </source>
</evidence>
<feature type="domain" description="Mechanosensitive ion channel transmembrane helices 2/3" evidence="10">
    <location>
        <begin position="92"/>
        <end position="129"/>
    </location>
</feature>
<evidence type="ECO:0000256" key="5">
    <source>
        <dbReference type="ARBA" id="ARBA00022989"/>
    </source>
</evidence>
<evidence type="ECO:0000256" key="3">
    <source>
        <dbReference type="ARBA" id="ARBA00022475"/>
    </source>
</evidence>
<dbReference type="EMBL" id="AEUW02000001">
    <property type="protein sequence ID" value="EHJ52679.1"/>
    <property type="molecule type" value="Genomic_DNA"/>
</dbReference>
<dbReference type="InterPro" id="IPR011014">
    <property type="entry name" value="MscS_channel_TM-2"/>
</dbReference>
<evidence type="ECO:0000256" key="7">
    <source>
        <dbReference type="ARBA" id="ARBA00059688"/>
    </source>
</evidence>
<evidence type="ECO:0000313" key="11">
    <source>
        <dbReference type="EMBL" id="EHJ52679.1"/>
    </source>
</evidence>
<dbReference type="InterPro" id="IPR010920">
    <property type="entry name" value="LSM_dom_sf"/>
</dbReference>
<dbReference type="PANTHER" id="PTHR30460:SF0">
    <property type="entry name" value="MODERATE CONDUCTANCE MECHANOSENSITIVE CHANNEL YBIO"/>
    <property type="match status" value="1"/>
</dbReference>
<gene>
    <name evidence="11" type="ORF">STRMA_1792</name>
</gene>
<dbReference type="Proteomes" id="UP000003573">
    <property type="component" value="Unassembled WGS sequence"/>
</dbReference>
<keyword evidence="3" id="KW-1003">Cell membrane</keyword>
<dbReference type="AlphaFoldDB" id="G5JV82"/>
<dbReference type="GO" id="GO:0005886">
    <property type="term" value="C:plasma membrane"/>
    <property type="evidence" value="ECO:0007669"/>
    <property type="project" value="UniProtKB-SubCell"/>
</dbReference>
<dbReference type="InterPro" id="IPR045276">
    <property type="entry name" value="YbiO_bact"/>
</dbReference>
<dbReference type="SUPFAM" id="SSF50182">
    <property type="entry name" value="Sm-like ribonucleoproteins"/>
    <property type="match status" value="1"/>
</dbReference>
<feature type="transmembrane region" description="Helical" evidence="8">
    <location>
        <begin position="92"/>
        <end position="111"/>
    </location>
</feature>
<keyword evidence="12" id="KW-1185">Reference proteome</keyword>
<dbReference type="SUPFAM" id="SSF82689">
    <property type="entry name" value="Mechanosensitive channel protein MscS (YggB), C-terminal domain"/>
    <property type="match status" value="1"/>
</dbReference>
<comment type="function">
    <text evidence="7">May play a role in resistance to osmotic downshock.</text>
</comment>
<accession>G5JV82</accession>
<evidence type="ECO:0000256" key="1">
    <source>
        <dbReference type="ARBA" id="ARBA00004651"/>
    </source>
</evidence>
<comment type="similarity">
    <text evidence="2">Belongs to the MscS (TC 1.A.23) family.</text>
</comment>
<keyword evidence="5 8" id="KW-1133">Transmembrane helix</keyword>
<name>G5JV82_9STRE</name>
<proteinExistence type="inferred from homology"/>
<dbReference type="Gene3D" id="2.30.30.60">
    <property type="match status" value="1"/>
</dbReference>
<evidence type="ECO:0000256" key="6">
    <source>
        <dbReference type="ARBA" id="ARBA00023136"/>
    </source>
</evidence>
<feature type="transmembrane region" description="Helical" evidence="8">
    <location>
        <begin position="36"/>
        <end position="53"/>
    </location>
</feature>
<dbReference type="SUPFAM" id="SSF82861">
    <property type="entry name" value="Mechanosensitive channel protein MscS (YggB), transmembrane region"/>
    <property type="match status" value="1"/>
</dbReference>
<dbReference type="InterPro" id="IPR011066">
    <property type="entry name" value="MscS_channel_C_sf"/>
</dbReference>
<dbReference type="Pfam" id="PF00924">
    <property type="entry name" value="MS_channel_2nd"/>
    <property type="match status" value="1"/>
</dbReference>
<sequence>MISSVFKLSFFCYTYIMKFISSYFNSLNLETLAFDLLSKLLSILLLLVFFIIGKRVITFLFEKTIVKSVSLAKYQPGRQKTLIKLFHNIMDYCLYFLLIYWVLAIIGLPVSSLLAGAGIAGIAIGLGAQGFLTDLVTGFFILFERQFDVGDSVKLNATAGTISGTVSSVGIRTTQIRDFDGTLHFIPNRNITIVSNLSRGDMRAQIDLPIYATTNLEKVTSIIKQVNEDNVSHFSEIVGVPNILGATTSLATGQIVFRVDIFVQNGKQSHIYYTFYRLYQEALLSNGISLPTANTIPITKK</sequence>
<dbReference type="PANTHER" id="PTHR30460">
    <property type="entry name" value="MODERATE CONDUCTANCE MECHANOSENSITIVE CHANNEL YBIO"/>
    <property type="match status" value="1"/>
</dbReference>
<dbReference type="Gene3D" id="3.30.70.100">
    <property type="match status" value="1"/>
</dbReference>
<dbReference type="Gene3D" id="1.10.287.1260">
    <property type="match status" value="1"/>
</dbReference>
<dbReference type="Pfam" id="PF21088">
    <property type="entry name" value="MS_channel_1st"/>
    <property type="match status" value="1"/>
</dbReference>
<dbReference type="InterPro" id="IPR006685">
    <property type="entry name" value="MscS_channel_2nd"/>
</dbReference>
<comment type="caution">
    <text evidence="11">The sequence shown here is derived from an EMBL/GenBank/DDBJ whole genome shotgun (WGS) entry which is preliminary data.</text>
</comment>
<dbReference type="eggNOG" id="COG0668">
    <property type="taxonomic scope" value="Bacteria"/>
</dbReference>
<comment type="subcellular location">
    <subcellularLocation>
        <location evidence="1">Cell membrane</location>
        <topology evidence="1">Multi-pass membrane protein</topology>
    </subcellularLocation>
</comment>
<evidence type="ECO:0000256" key="4">
    <source>
        <dbReference type="ARBA" id="ARBA00022692"/>
    </source>
</evidence>
<dbReference type="FunFam" id="2.30.30.60:FF:000001">
    <property type="entry name" value="MscS Mechanosensitive ion channel"/>
    <property type="match status" value="1"/>
</dbReference>